<evidence type="ECO:0000256" key="1">
    <source>
        <dbReference type="SAM" id="Phobius"/>
    </source>
</evidence>
<feature type="signal peptide" evidence="2">
    <location>
        <begin position="1"/>
        <end position="19"/>
    </location>
</feature>
<sequence length="72" mass="8247">MKYWINTLILTLFSPLTFAQESGESIEMADVMRSNGKIYVVVGVLLIIFVGLIVNMVRLEKKMNRIEKEIKA</sequence>
<accession>A0A6L3ZJQ6</accession>
<feature type="chain" id="PRO_5026813559" evidence="2">
    <location>
        <begin position="20"/>
        <end position="72"/>
    </location>
</feature>
<name>A0A6L3ZJQ6_9FLAO</name>
<organism evidence="3 4">
    <name type="scientific">Phaeocystidibacter marisrubri</name>
    <dbReference type="NCBI Taxonomy" id="1577780"/>
    <lineage>
        <taxon>Bacteria</taxon>
        <taxon>Pseudomonadati</taxon>
        <taxon>Bacteroidota</taxon>
        <taxon>Flavobacteriia</taxon>
        <taxon>Flavobacteriales</taxon>
        <taxon>Phaeocystidibacteraceae</taxon>
        <taxon>Phaeocystidibacter</taxon>
    </lineage>
</organism>
<dbReference type="EMBL" id="WBVQ01000001">
    <property type="protein sequence ID" value="KAB2818174.1"/>
    <property type="molecule type" value="Genomic_DNA"/>
</dbReference>
<gene>
    <name evidence="3" type="ORF">F8C82_07165</name>
</gene>
<dbReference type="RefSeq" id="WP_151692862.1">
    <property type="nucleotide sequence ID" value="NZ_BMGX01000002.1"/>
</dbReference>
<evidence type="ECO:0000313" key="4">
    <source>
        <dbReference type="Proteomes" id="UP000484164"/>
    </source>
</evidence>
<dbReference type="OrthoDB" id="886941at2"/>
<dbReference type="Pfam" id="PF20077">
    <property type="entry name" value="CcmD_alt"/>
    <property type="match status" value="1"/>
</dbReference>
<keyword evidence="4" id="KW-1185">Reference proteome</keyword>
<protein>
    <submittedName>
        <fullName evidence="3">CcmD family protein</fullName>
    </submittedName>
</protein>
<proteinExistence type="predicted"/>
<dbReference type="Proteomes" id="UP000484164">
    <property type="component" value="Unassembled WGS sequence"/>
</dbReference>
<feature type="transmembrane region" description="Helical" evidence="1">
    <location>
        <begin position="38"/>
        <end position="57"/>
    </location>
</feature>
<evidence type="ECO:0000313" key="3">
    <source>
        <dbReference type="EMBL" id="KAB2818174.1"/>
    </source>
</evidence>
<keyword evidence="1" id="KW-0812">Transmembrane</keyword>
<reference evidence="3 4" key="1">
    <citation type="submission" date="2019-10" db="EMBL/GenBank/DDBJ databases">
        <title>Genome sequence of Phaeocystidibacter marisrubri JCM30614 (type strain).</title>
        <authorList>
            <person name="Bowman J.P."/>
        </authorList>
    </citation>
    <scope>NUCLEOTIDE SEQUENCE [LARGE SCALE GENOMIC DNA]</scope>
    <source>
        <strain evidence="3 4">JCM 30614</strain>
    </source>
</reference>
<keyword evidence="1" id="KW-0472">Membrane</keyword>
<comment type="caution">
    <text evidence="3">The sequence shown here is derived from an EMBL/GenBank/DDBJ whole genome shotgun (WGS) entry which is preliminary data.</text>
</comment>
<dbReference type="AlphaFoldDB" id="A0A6L3ZJQ6"/>
<keyword evidence="1" id="KW-1133">Transmembrane helix</keyword>
<keyword evidence="2" id="KW-0732">Signal</keyword>
<evidence type="ECO:0000256" key="2">
    <source>
        <dbReference type="SAM" id="SignalP"/>
    </source>
</evidence>